<organism evidence="2 3">
    <name type="scientific">Lactuca sativa</name>
    <name type="common">Garden lettuce</name>
    <dbReference type="NCBI Taxonomy" id="4236"/>
    <lineage>
        <taxon>Eukaryota</taxon>
        <taxon>Viridiplantae</taxon>
        <taxon>Streptophyta</taxon>
        <taxon>Embryophyta</taxon>
        <taxon>Tracheophyta</taxon>
        <taxon>Spermatophyta</taxon>
        <taxon>Magnoliopsida</taxon>
        <taxon>eudicotyledons</taxon>
        <taxon>Gunneridae</taxon>
        <taxon>Pentapetalae</taxon>
        <taxon>asterids</taxon>
        <taxon>campanulids</taxon>
        <taxon>Asterales</taxon>
        <taxon>Asteraceae</taxon>
        <taxon>Cichorioideae</taxon>
        <taxon>Cichorieae</taxon>
        <taxon>Lactucinae</taxon>
        <taxon>Lactuca</taxon>
    </lineage>
</organism>
<keyword evidence="1" id="KW-0472">Membrane</keyword>
<feature type="transmembrane region" description="Helical" evidence="1">
    <location>
        <begin position="20"/>
        <end position="41"/>
    </location>
</feature>
<protein>
    <submittedName>
        <fullName evidence="2">Uncharacterized protein</fullName>
    </submittedName>
</protein>
<reference evidence="2 3" key="1">
    <citation type="journal article" date="2017" name="Nat. Commun.">
        <title>Genome assembly with in vitro proximity ligation data and whole-genome triplication in lettuce.</title>
        <authorList>
            <person name="Reyes-Chin-Wo S."/>
            <person name="Wang Z."/>
            <person name="Yang X."/>
            <person name="Kozik A."/>
            <person name="Arikit S."/>
            <person name="Song C."/>
            <person name="Xia L."/>
            <person name="Froenicke L."/>
            <person name="Lavelle D.O."/>
            <person name="Truco M.J."/>
            <person name="Xia R."/>
            <person name="Zhu S."/>
            <person name="Xu C."/>
            <person name="Xu H."/>
            <person name="Xu X."/>
            <person name="Cox K."/>
            <person name="Korf I."/>
            <person name="Meyers B.C."/>
            <person name="Michelmore R.W."/>
        </authorList>
    </citation>
    <scope>NUCLEOTIDE SEQUENCE [LARGE SCALE GENOMIC DNA]</scope>
    <source>
        <strain evidence="3">cv. Salinas</strain>
        <tissue evidence="2">Seedlings</tissue>
    </source>
</reference>
<keyword evidence="1" id="KW-0812">Transmembrane</keyword>
<evidence type="ECO:0000313" key="3">
    <source>
        <dbReference type="Proteomes" id="UP000235145"/>
    </source>
</evidence>
<comment type="caution">
    <text evidence="2">The sequence shown here is derived from an EMBL/GenBank/DDBJ whole genome shotgun (WGS) entry which is preliminary data.</text>
</comment>
<keyword evidence="3" id="KW-1185">Reference proteome</keyword>
<dbReference type="Proteomes" id="UP000235145">
    <property type="component" value="Unassembled WGS sequence"/>
</dbReference>
<accession>A0A9R1UXA2</accession>
<dbReference type="EMBL" id="NBSK02000008">
    <property type="protein sequence ID" value="KAJ0194411.1"/>
    <property type="molecule type" value="Genomic_DNA"/>
</dbReference>
<evidence type="ECO:0000313" key="2">
    <source>
        <dbReference type="EMBL" id="KAJ0194411.1"/>
    </source>
</evidence>
<dbReference type="AlphaFoldDB" id="A0A9R1UXA2"/>
<proteinExistence type="predicted"/>
<sequence length="89" mass="10256">MMRYIVIETDLVFLRGYVSVIHLTSGFSVVQWYAILLISRFRGTETNHRWMILAKPDVVNSMGSEILGIDLVKAKRVGYARVLQKSQLR</sequence>
<gene>
    <name evidence="2" type="ORF">LSAT_V11C800423320</name>
</gene>
<keyword evidence="1" id="KW-1133">Transmembrane helix</keyword>
<evidence type="ECO:0000256" key="1">
    <source>
        <dbReference type="SAM" id="Phobius"/>
    </source>
</evidence>
<name>A0A9R1UXA2_LACSA</name>